<accession>A0AA38IKI3</accession>
<evidence type="ECO:0000313" key="1">
    <source>
        <dbReference type="EMBL" id="KAJ3645610.1"/>
    </source>
</evidence>
<name>A0AA38IKI3_9CUCU</name>
<organism evidence="2 3">
    <name type="scientific">Zophobas morio</name>
    <dbReference type="NCBI Taxonomy" id="2755281"/>
    <lineage>
        <taxon>Eukaryota</taxon>
        <taxon>Metazoa</taxon>
        <taxon>Ecdysozoa</taxon>
        <taxon>Arthropoda</taxon>
        <taxon>Hexapoda</taxon>
        <taxon>Insecta</taxon>
        <taxon>Pterygota</taxon>
        <taxon>Neoptera</taxon>
        <taxon>Endopterygota</taxon>
        <taxon>Coleoptera</taxon>
        <taxon>Polyphaga</taxon>
        <taxon>Cucujiformia</taxon>
        <taxon>Tenebrionidae</taxon>
        <taxon>Zophobas</taxon>
    </lineage>
</organism>
<dbReference type="EMBL" id="JALNTZ010000003">
    <property type="protein sequence ID" value="KAJ3658620.1"/>
    <property type="molecule type" value="Genomic_DNA"/>
</dbReference>
<dbReference type="AlphaFoldDB" id="A0AA38IKI3"/>
<sequence length="198" mass="22012">MTNACQTVEFLVNSTNFQPHLHRPLLSELPIDTPEVQQARAAHLAALSQAQTHHYRIRRGIIHESYVPEETPEVQVARYQHLVAHASAHDEDDDDYYHAPHEDLYHIPILTKKGVPVNTASVKAARQQHRLAHQLAKSGVQYSGGHSVHEPVIAPNGVPFDTPEVYIAKAEHLAAHADESTKHNQWGLHSGYGGGYGF</sequence>
<dbReference type="EMBL" id="JALNTZ010000007">
    <property type="protein sequence ID" value="KAJ3645610.1"/>
    <property type="molecule type" value="Genomic_DNA"/>
</dbReference>
<gene>
    <name evidence="2" type="ORF">Zmor_010349</name>
    <name evidence="1" type="ORF">Zmor_023252</name>
</gene>
<evidence type="ECO:0000313" key="2">
    <source>
        <dbReference type="EMBL" id="KAJ3658620.1"/>
    </source>
</evidence>
<proteinExistence type="predicted"/>
<dbReference type="Proteomes" id="UP001168821">
    <property type="component" value="Unassembled WGS sequence"/>
</dbReference>
<evidence type="ECO:0000313" key="3">
    <source>
        <dbReference type="Proteomes" id="UP001168821"/>
    </source>
</evidence>
<comment type="caution">
    <text evidence="2">The sequence shown here is derived from an EMBL/GenBank/DDBJ whole genome shotgun (WGS) entry which is preliminary data.</text>
</comment>
<reference evidence="2" key="1">
    <citation type="journal article" date="2023" name="G3 (Bethesda)">
        <title>Whole genome assemblies of Zophobas morio and Tenebrio molitor.</title>
        <authorList>
            <person name="Kaur S."/>
            <person name="Stinson S.A."/>
            <person name="diCenzo G.C."/>
        </authorList>
    </citation>
    <scope>NUCLEOTIDE SEQUENCE</scope>
    <source>
        <strain evidence="2">QUZm001</strain>
    </source>
</reference>
<keyword evidence="3" id="KW-1185">Reference proteome</keyword>
<protein>
    <submittedName>
        <fullName evidence="2">Uncharacterized protein</fullName>
    </submittedName>
</protein>